<dbReference type="PROSITE" id="PS51352">
    <property type="entry name" value="THIOREDOXIN_2"/>
    <property type="match status" value="1"/>
</dbReference>
<dbReference type="GO" id="GO:0016209">
    <property type="term" value="F:antioxidant activity"/>
    <property type="evidence" value="ECO:0007669"/>
    <property type="project" value="InterPro"/>
</dbReference>
<evidence type="ECO:0000313" key="3">
    <source>
        <dbReference type="Proteomes" id="UP000783863"/>
    </source>
</evidence>
<proteinExistence type="predicted"/>
<dbReference type="RefSeq" id="WP_220588540.1">
    <property type="nucleotide sequence ID" value="NZ_RKLQ01000002.1"/>
</dbReference>
<dbReference type="Pfam" id="PF00578">
    <property type="entry name" value="AhpC-TSA"/>
    <property type="match status" value="1"/>
</dbReference>
<sequence>MSIEATDFSLPNVGPGPDPLSLSALAADHDFALLLFQRDHYCTNCRKQVQTVAGRYEEFAERETEVVSIVPEPPENVREWQDSYDLPYPLVADPETEAGDAYDQPVRFGFLGDWSDFLGRMPEAVLIDLRSSPEIVWQYRSKSTFDRPSVDDLLAAIDDARDG</sequence>
<accession>A0A8J7YJ83</accession>
<dbReference type="InterPro" id="IPR000866">
    <property type="entry name" value="AhpC/TSA"/>
</dbReference>
<keyword evidence="3" id="KW-1185">Reference proteome</keyword>
<dbReference type="SUPFAM" id="SSF52833">
    <property type="entry name" value="Thioredoxin-like"/>
    <property type="match status" value="1"/>
</dbReference>
<protein>
    <submittedName>
        <fullName evidence="2">Peroxiredoxin family protein</fullName>
    </submittedName>
</protein>
<evidence type="ECO:0000259" key="1">
    <source>
        <dbReference type="PROSITE" id="PS51352"/>
    </source>
</evidence>
<dbReference type="Proteomes" id="UP000783863">
    <property type="component" value="Unassembled WGS sequence"/>
</dbReference>
<dbReference type="AlphaFoldDB" id="A0A8J7YJ83"/>
<organism evidence="2 3">
    <name type="scientific">Haloarcula salinisoli</name>
    <dbReference type="NCBI Taxonomy" id="2487746"/>
    <lineage>
        <taxon>Archaea</taxon>
        <taxon>Methanobacteriati</taxon>
        <taxon>Methanobacteriota</taxon>
        <taxon>Stenosarchaea group</taxon>
        <taxon>Halobacteria</taxon>
        <taxon>Halobacteriales</taxon>
        <taxon>Haloarculaceae</taxon>
        <taxon>Haloarcula</taxon>
    </lineage>
</organism>
<comment type="caution">
    <text evidence="2">The sequence shown here is derived from an EMBL/GenBank/DDBJ whole genome shotgun (WGS) entry which is preliminary data.</text>
</comment>
<dbReference type="GO" id="GO:0016491">
    <property type="term" value="F:oxidoreductase activity"/>
    <property type="evidence" value="ECO:0007669"/>
    <property type="project" value="InterPro"/>
</dbReference>
<evidence type="ECO:0000313" key="2">
    <source>
        <dbReference type="EMBL" id="MBX0304321.1"/>
    </source>
</evidence>
<reference evidence="2" key="1">
    <citation type="submission" date="2021-06" db="EMBL/GenBank/DDBJ databases">
        <title>Halomicroarcula sp. F24A a new haloarchaeum isolated from saline soil.</title>
        <authorList>
            <person name="Duran-Viseras A."/>
            <person name="Sanchez-Porro C."/>
            <person name="Ventosa A."/>
        </authorList>
    </citation>
    <scope>NUCLEOTIDE SEQUENCE</scope>
    <source>
        <strain evidence="2">F24A</strain>
    </source>
</reference>
<dbReference type="InterPro" id="IPR013766">
    <property type="entry name" value="Thioredoxin_domain"/>
</dbReference>
<name>A0A8J7YJ83_9EURY</name>
<feature type="domain" description="Thioredoxin" evidence="1">
    <location>
        <begin position="1"/>
        <end position="162"/>
    </location>
</feature>
<dbReference type="Gene3D" id="3.40.30.10">
    <property type="entry name" value="Glutaredoxin"/>
    <property type="match status" value="1"/>
</dbReference>
<dbReference type="EMBL" id="RKLQ01000002">
    <property type="protein sequence ID" value="MBX0304321.1"/>
    <property type="molecule type" value="Genomic_DNA"/>
</dbReference>
<gene>
    <name evidence="2" type="ORF">EGD98_11645</name>
</gene>
<dbReference type="InterPro" id="IPR036249">
    <property type="entry name" value="Thioredoxin-like_sf"/>
</dbReference>